<reference evidence="2 3" key="1">
    <citation type="submission" date="2024-08" db="EMBL/GenBank/DDBJ databases">
        <authorList>
            <person name="Cucini C."/>
            <person name="Frati F."/>
        </authorList>
    </citation>
    <scope>NUCLEOTIDE SEQUENCE [LARGE SCALE GENOMIC DNA]</scope>
</reference>
<proteinExistence type="predicted"/>
<dbReference type="EMBL" id="CAXLJM020000086">
    <property type="protein sequence ID" value="CAL8131011.1"/>
    <property type="molecule type" value="Genomic_DNA"/>
</dbReference>
<sequence length="927" mass="107775">MKQQSFLNMSVLVFMVTNFTTICILVVTSNSVRSAEIIKSVKTGNISELFRSLRDIPFHFKENDYKSYYKKTYEETTPNWKFPTVRNLDQYLAPFTQCFVHVTNGQNVDLQQHSMVPILVRYQSPAKISDATFCRNECLTWLPPGMNVTGAPLKKDGAFDCPLSKYKKDTTITKGICSSIDRWNFSLNIRPWSCEVTVALFPPLYVFATENLMYSQMREMWLWFPPIWIPSVLALSNKNHFESNVFNILILDELYEQKFYMGNAFKWKENIISVEESHALALDTFTIFNTKRVGTQHKVFKTESEITKIVVPFLCETLTGQPCKDSTPNGSEIDKKIWLTGTTREVHRAGSLRFQNLWLIHSDWVLGKSQEQNILNHFHKCENLISHRKSWVNLPFTSIPNRFAHAVVHVWLSIMGNYTYYVNGYECSNGVLQEVKTDTEINPYPVYLRVEQIINPQDRQSYMFTILDTFTSLKFVSCGRPKETGLPFEKLVNEFDWKIWILLVICLGALVFLVDSDVITKQSFGVKIYMRKNLNRLQFHSKVLVEQSSAYLAAPYMPLITQAIFILVAVVISNAYKGENVFQLISNRKVIPYHYFSELVKSNFEIYSRVDNLDIMRGRELHFNTSLFMKQQHHILNRKLETSERTYFKPKNLTDKDVDKILSLRSRYLAMSEVFKFISDFVVYNYERCVPSKEFNILKTVWKNTKILPEFTKLYKNVEAEVEYAVQSEDYDYIFQTSLLKKQERHIFEILRKCNKVAVILPALTCHQIARNLTEIENPTDVYVGEELLYNQSSRIRISGLVPLNHIMRAKYVLGSGIWDFWSEIFQHRATFREYKSSDTQPVAPSMSGNISVVFTIVLFGFACAIAVFVIEIRGIIYGCGKAASKLIKRAFIVLYKYLLCAPVAKHLDWKRMGWFWIRKKSIGPLD</sequence>
<feature type="transmembrane region" description="Helical" evidence="1">
    <location>
        <begin position="556"/>
        <end position="576"/>
    </location>
</feature>
<protein>
    <submittedName>
        <fullName evidence="2">Uncharacterized protein</fullName>
    </submittedName>
</protein>
<accession>A0ABP1RMQ0</accession>
<keyword evidence="1" id="KW-0812">Transmembrane</keyword>
<feature type="transmembrane region" description="Helical" evidence="1">
    <location>
        <begin position="851"/>
        <end position="871"/>
    </location>
</feature>
<feature type="transmembrane region" description="Helical" evidence="1">
    <location>
        <begin position="497"/>
        <end position="514"/>
    </location>
</feature>
<evidence type="ECO:0000313" key="2">
    <source>
        <dbReference type="EMBL" id="CAL8131011.1"/>
    </source>
</evidence>
<comment type="caution">
    <text evidence="2">The sequence shown here is derived from an EMBL/GenBank/DDBJ whole genome shotgun (WGS) entry which is preliminary data.</text>
</comment>
<evidence type="ECO:0000313" key="3">
    <source>
        <dbReference type="Proteomes" id="UP001642540"/>
    </source>
</evidence>
<feature type="transmembrane region" description="Helical" evidence="1">
    <location>
        <begin position="7"/>
        <end position="27"/>
    </location>
</feature>
<name>A0ABP1RMQ0_9HEXA</name>
<dbReference type="Proteomes" id="UP001642540">
    <property type="component" value="Unassembled WGS sequence"/>
</dbReference>
<keyword evidence="3" id="KW-1185">Reference proteome</keyword>
<organism evidence="2 3">
    <name type="scientific">Orchesella dallaii</name>
    <dbReference type="NCBI Taxonomy" id="48710"/>
    <lineage>
        <taxon>Eukaryota</taxon>
        <taxon>Metazoa</taxon>
        <taxon>Ecdysozoa</taxon>
        <taxon>Arthropoda</taxon>
        <taxon>Hexapoda</taxon>
        <taxon>Collembola</taxon>
        <taxon>Entomobryomorpha</taxon>
        <taxon>Entomobryoidea</taxon>
        <taxon>Orchesellidae</taxon>
        <taxon>Orchesellinae</taxon>
        <taxon>Orchesella</taxon>
    </lineage>
</organism>
<gene>
    <name evidence="2" type="ORF">ODALV1_LOCUS23986</name>
</gene>
<keyword evidence="1" id="KW-0472">Membrane</keyword>
<evidence type="ECO:0000256" key="1">
    <source>
        <dbReference type="SAM" id="Phobius"/>
    </source>
</evidence>
<keyword evidence="1" id="KW-1133">Transmembrane helix</keyword>